<dbReference type="Proteomes" id="UP000305948">
    <property type="component" value="Unassembled WGS sequence"/>
</dbReference>
<dbReference type="EMBL" id="ML213539">
    <property type="protein sequence ID" value="TFK45616.1"/>
    <property type="molecule type" value="Genomic_DNA"/>
</dbReference>
<evidence type="ECO:0000313" key="2">
    <source>
        <dbReference type="EMBL" id="TFK45616.1"/>
    </source>
</evidence>
<protein>
    <submittedName>
        <fullName evidence="2">Uncharacterized protein</fullName>
    </submittedName>
</protein>
<organism evidence="2 3">
    <name type="scientific">Heliocybe sulcata</name>
    <dbReference type="NCBI Taxonomy" id="5364"/>
    <lineage>
        <taxon>Eukaryota</taxon>
        <taxon>Fungi</taxon>
        <taxon>Dikarya</taxon>
        <taxon>Basidiomycota</taxon>
        <taxon>Agaricomycotina</taxon>
        <taxon>Agaricomycetes</taxon>
        <taxon>Gloeophyllales</taxon>
        <taxon>Gloeophyllaceae</taxon>
        <taxon>Heliocybe</taxon>
    </lineage>
</organism>
<accession>A0A5C3MMM5</accession>
<evidence type="ECO:0000313" key="3">
    <source>
        <dbReference type="Proteomes" id="UP000305948"/>
    </source>
</evidence>
<dbReference type="STRING" id="5364.A0A5C3MMM5"/>
<sequence>MTQSPKPKHKSLNAQAWKAWVTGLSLSQKKEENGIRKGANGTKQSAREMATHWPGPETGANTSSSTEDTAADRLSRISSDASLITIDEEDSHLSPPPLNPSRTPPPHPWDGFLGLSPKTWAKRILSSPGDQAVPPSKRKRTLRTTAGEVSVRPGQSLQLSGFHDELYKLSDCNIYIPITAFTLKALTKFMEEGDTMKKVKLDDKVRVVNLLWLPDERSTEIWEWRQGRDNFLRFAAKIGDQSYVKRWFDHFQWFLDLEDFDDNWRAIRETDIILRKRYHSEPFEFDPAFYHLKYLEVHMKRGSESRAESRAETELRAAEASVLLAQVESLFNDFQSQFIQGSSSGMSLGGSGGQ</sequence>
<name>A0A5C3MMM5_9AGAM</name>
<dbReference type="OrthoDB" id="3018573at2759"/>
<feature type="compositionally biased region" description="Polar residues" evidence="1">
    <location>
        <begin position="59"/>
        <end position="68"/>
    </location>
</feature>
<keyword evidence="3" id="KW-1185">Reference proteome</keyword>
<feature type="region of interest" description="Disordered" evidence="1">
    <location>
        <begin position="26"/>
        <end position="72"/>
    </location>
</feature>
<evidence type="ECO:0000256" key="1">
    <source>
        <dbReference type="SAM" id="MobiDB-lite"/>
    </source>
</evidence>
<reference evidence="2 3" key="1">
    <citation type="journal article" date="2019" name="Nat. Ecol. Evol.">
        <title>Megaphylogeny resolves global patterns of mushroom evolution.</title>
        <authorList>
            <person name="Varga T."/>
            <person name="Krizsan K."/>
            <person name="Foldi C."/>
            <person name="Dima B."/>
            <person name="Sanchez-Garcia M."/>
            <person name="Sanchez-Ramirez S."/>
            <person name="Szollosi G.J."/>
            <person name="Szarkandi J.G."/>
            <person name="Papp V."/>
            <person name="Albert L."/>
            <person name="Andreopoulos W."/>
            <person name="Angelini C."/>
            <person name="Antonin V."/>
            <person name="Barry K.W."/>
            <person name="Bougher N.L."/>
            <person name="Buchanan P."/>
            <person name="Buyck B."/>
            <person name="Bense V."/>
            <person name="Catcheside P."/>
            <person name="Chovatia M."/>
            <person name="Cooper J."/>
            <person name="Damon W."/>
            <person name="Desjardin D."/>
            <person name="Finy P."/>
            <person name="Geml J."/>
            <person name="Haridas S."/>
            <person name="Hughes K."/>
            <person name="Justo A."/>
            <person name="Karasinski D."/>
            <person name="Kautmanova I."/>
            <person name="Kiss B."/>
            <person name="Kocsube S."/>
            <person name="Kotiranta H."/>
            <person name="LaButti K.M."/>
            <person name="Lechner B.E."/>
            <person name="Liimatainen K."/>
            <person name="Lipzen A."/>
            <person name="Lukacs Z."/>
            <person name="Mihaltcheva S."/>
            <person name="Morgado L.N."/>
            <person name="Niskanen T."/>
            <person name="Noordeloos M.E."/>
            <person name="Ohm R.A."/>
            <person name="Ortiz-Santana B."/>
            <person name="Ovrebo C."/>
            <person name="Racz N."/>
            <person name="Riley R."/>
            <person name="Savchenko A."/>
            <person name="Shiryaev A."/>
            <person name="Soop K."/>
            <person name="Spirin V."/>
            <person name="Szebenyi C."/>
            <person name="Tomsovsky M."/>
            <person name="Tulloss R.E."/>
            <person name="Uehling J."/>
            <person name="Grigoriev I.V."/>
            <person name="Vagvolgyi C."/>
            <person name="Papp T."/>
            <person name="Martin F.M."/>
            <person name="Miettinen O."/>
            <person name="Hibbett D.S."/>
            <person name="Nagy L.G."/>
        </authorList>
    </citation>
    <scope>NUCLEOTIDE SEQUENCE [LARGE SCALE GENOMIC DNA]</scope>
    <source>
        <strain evidence="2 3">OMC1185</strain>
    </source>
</reference>
<dbReference type="AlphaFoldDB" id="A0A5C3MMM5"/>
<gene>
    <name evidence="2" type="ORF">OE88DRAFT_1107443</name>
</gene>
<feature type="region of interest" description="Disordered" evidence="1">
    <location>
        <begin position="126"/>
        <end position="147"/>
    </location>
</feature>
<proteinExistence type="predicted"/>